<feature type="domain" description="Cyclin-like" evidence="6">
    <location>
        <begin position="93"/>
        <end position="186"/>
    </location>
</feature>
<evidence type="ECO:0000256" key="3">
    <source>
        <dbReference type="ARBA" id="ARBA00023127"/>
    </source>
</evidence>
<feature type="region of interest" description="Disordered" evidence="5">
    <location>
        <begin position="385"/>
        <end position="427"/>
    </location>
</feature>
<dbReference type="SUPFAM" id="SSF47954">
    <property type="entry name" value="Cyclin-like"/>
    <property type="match status" value="2"/>
</dbReference>
<dbReference type="CDD" id="cd20525">
    <property type="entry name" value="CYCLIN_CCNH_rpt2"/>
    <property type="match status" value="1"/>
</dbReference>
<feature type="region of interest" description="Disordered" evidence="5">
    <location>
        <begin position="45"/>
        <end position="75"/>
    </location>
</feature>
<dbReference type="PANTHER" id="PTHR10026">
    <property type="entry name" value="CYCLIN"/>
    <property type="match status" value="1"/>
</dbReference>
<comment type="similarity">
    <text evidence="1">Belongs to the cyclin family. Cyclin C subfamily.</text>
</comment>
<dbReference type="Pfam" id="PF00134">
    <property type="entry name" value="Cyclin_N"/>
    <property type="match status" value="1"/>
</dbReference>
<dbReference type="AlphaFoldDB" id="A0A9P4W8X4"/>
<dbReference type="CDD" id="cd20524">
    <property type="entry name" value="CYCLIN_CCNH_rpt1"/>
    <property type="match status" value="1"/>
</dbReference>
<feature type="compositionally biased region" description="Polar residues" evidence="5">
    <location>
        <begin position="56"/>
        <end position="75"/>
    </location>
</feature>
<proteinExistence type="inferred from homology"/>
<keyword evidence="8" id="KW-1185">Reference proteome</keyword>
<evidence type="ECO:0000313" key="7">
    <source>
        <dbReference type="EMBL" id="KAF2999417.1"/>
    </source>
</evidence>
<dbReference type="GO" id="GO:0006357">
    <property type="term" value="P:regulation of transcription by RNA polymerase II"/>
    <property type="evidence" value="ECO:0007669"/>
    <property type="project" value="InterPro"/>
</dbReference>
<dbReference type="InterPro" id="IPR013763">
    <property type="entry name" value="Cyclin-like_dom"/>
</dbReference>
<evidence type="ECO:0000256" key="1">
    <source>
        <dbReference type="ARBA" id="ARBA00008638"/>
    </source>
</evidence>
<evidence type="ECO:0000256" key="5">
    <source>
        <dbReference type="SAM" id="MobiDB-lite"/>
    </source>
</evidence>
<comment type="caution">
    <text evidence="7">The sequence shown here is derived from an EMBL/GenBank/DDBJ whole genome shotgun (WGS) entry which is preliminary data.</text>
</comment>
<keyword evidence="3 4" id="KW-0195">Cyclin</keyword>
<organism evidence="7 8">
    <name type="scientific">Curvularia kusanoi</name>
    <name type="common">Cochliobolus kusanoi</name>
    <dbReference type="NCBI Taxonomy" id="90978"/>
    <lineage>
        <taxon>Eukaryota</taxon>
        <taxon>Fungi</taxon>
        <taxon>Dikarya</taxon>
        <taxon>Ascomycota</taxon>
        <taxon>Pezizomycotina</taxon>
        <taxon>Dothideomycetes</taxon>
        <taxon>Pleosporomycetidae</taxon>
        <taxon>Pleosporales</taxon>
        <taxon>Pleosporineae</taxon>
        <taxon>Pleosporaceae</taxon>
        <taxon>Curvularia</taxon>
    </lineage>
</organism>
<name>A0A9P4W8X4_CURKU</name>
<dbReference type="EMBL" id="SWKU01000017">
    <property type="protein sequence ID" value="KAF2999417.1"/>
    <property type="molecule type" value="Genomic_DNA"/>
</dbReference>
<accession>A0A9P4W8X4</accession>
<dbReference type="InterPro" id="IPR006671">
    <property type="entry name" value="Cyclin_N"/>
</dbReference>
<dbReference type="Gene3D" id="1.10.472.10">
    <property type="entry name" value="Cyclin-like"/>
    <property type="match status" value="1"/>
</dbReference>
<evidence type="ECO:0000259" key="6">
    <source>
        <dbReference type="SMART" id="SM00385"/>
    </source>
</evidence>
<dbReference type="InterPro" id="IPR031658">
    <property type="entry name" value="Cyclin_C_2"/>
</dbReference>
<dbReference type="GO" id="GO:0016538">
    <property type="term" value="F:cyclin-dependent protein serine/threonine kinase regulator activity"/>
    <property type="evidence" value="ECO:0007669"/>
    <property type="project" value="InterPro"/>
</dbReference>
<feature type="compositionally biased region" description="Basic and acidic residues" evidence="5">
    <location>
        <begin position="402"/>
        <end position="411"/>
    </location>
</feature>
<dbReference type="InterPro" id="IPR036915">
    <property type="entry name" value="Cyclin-like_sf"/>
</dbReference>
<dbReference type="OrthoDB" id="340962at2759"/>
<protein>
    <recommendedName>
        <fullName evidence="2">RNA polymerase II holoenzyme cyclin-like subunit</fullName>
    </recommendedName>
</protein>
<reference evidence="7" key="1">
    <citation type="submission" date="2019-04" db="EMBL/GenBank/DDBJ databases">
        <title>Sequencing of skin fungus with MAO and IRED activity.</title>
        <authorList>
            <person name="Marsaioli A.J."/>
            <person name="Bonatto J.M.C."/>
            <person name="Reis Junior O."/>
        </authorList>
    </citation>
    <scope>NUCLEOTIDE SEQUENCE</scope>
    <source>
        <strain evidence="7">30M1</strain>
    </source>
</reference>
<dbReference type="InterPro" id="IPR043198">
    <property type="entry name" value="Cyclin/Ssn8"/>
</dbReference>
<gene>
    <name evidence="7" type="ORF">E8E13_007268</name>
</gene>
<evidence type="ECO:0000256" key="2">
    <source>
        <dbReference type="ARBA" id="ARBA00014912"/>
    </source>
</evidence>
<sequence>MKLNENDLYRASTQFRQWSFTAEQLAAQRAKTNLQATERVKLNVARQRAQRAQTADPDSTSGNSGIDGSGANTPNAVTSDKEVDCFTVAEELTFLEDFCERTIKLGRHCEFSVNVIATAVQFLRRFYLYNSPMTYHAQNISRTAMFLAGKSEGEHKSLETFAAHISSEKTTVTPEHILAPEYLIVQALRFNFDVKHPFRALKGGILELMSMANGKYDGPNHSNYPTAADLSTAIHQVPRRTGGSDVRAASDELTHRIMTESYSKAAKILKETAPLTDVYFLYTPSQIWLAAYLLADEPLALFYLRVKLPQASPVFDKVLDALRECAAILSSHRSFKNMVASNAEEKAKIDAPHKAEVKRLIKKLKLCQDPDKVDLVKLNQAQKRDAVQGEDLDEHKAKRRKMDREAFEKDSNAFWGPELSTNGAKPA</sequence>
<dbReference type="SMART" id="SM00385">
    <property type="entry name" value="CYCLIN"/>
    <property type="match status" value="1"/>
</dbReference>
<evidence type="ECO:0000313" key="8">
    <source>
        <dbReference type="Proteomes" id="UP000801428"/>
    </source>
</evidence>
<evidence type="ECO:0000256" key="4">
    <source>
        <dbReference type="RuleBase" id="RU000383"/>
    </source>
</evidence>
<dbReference type="Proteomes" id="UP000801428">
    <property type="component" value="Unassembled WGS sequence"/>
</dbReference>
<dbReference type="Pfam" id="PF16899">
    <property type="entry name" value="Cyclin_C_2"/>
    <property type="match status" value="1"/>
</dbReference>